<gene>
    <name evidence="7" type="ORF">SAMN05445060_1714</name>
</gene>
<dbReference type="Gene3D" id="3.50.50.60">
    <property type="entry name" value="FAD/NAD(P)-binding domain"/>
    <property type="match status" value="1"/>
</dbReference>
<evidence type="ECO:0000313" key="7">
    <source>
        <dbReference type="EMBL" id="SIR94106.1"/>
    </source>
</evidence>
<evidence type="ECO:0000256" key="1">
    <source>
        <dbReference type="ARBA" id="ARBA00004948"/>
    </source>
</evidence>
<dbReference type="GO" id="GO:0009228">
    <property type="term" value="P:thiamine biosynthetic process"/>
    <property type="evidence" value="ECO:0007669"/>
    <property type="project" value="UniProtKB-KW"/>
</dbReference>
<keyword evidence="2" id="KW-0784">Thiamine biosynthesis</keyword>
<feature type="domain" description="FAD dependent oxidoreductase" evidence="6">
    <location>
        <begin position="4"/>
        <end position="331"/>
    </location>
</feature>
<dbReference type="STRING" id="1344003.SAMN05445060_1714"/>
<dbReference type="Gene3D" id="3.30.9.10">
    <property type="entry name" value="D-Amino Acid Oxidase, subunit A, domain 2"/>
    <property type="match status" value="1"/>
</dbReference>
<comment type="catalytic activity">
    <reaction evidence="4">
        <text>glycine + O2 + H2O = glyoxylate + H2O2 + NH4(+)</text>
        <dbReference type="Rhea" id="RHEA:11532"/>
        <dbReference type="ChEBI" id="CHEBI:15377"/>
        <dbReference type="ChEBI" id="CHEBI:15379"/>
        <dbReference type="ChEBI" id="CHEBI:16240"/>
        <dbReference type="ChEBI" id="CHEBI:28938"/>
        <dbReference type="ChEBI" id="CHEBI:36655"/>
        <dbReference type="ChEBI" id="CHEBI:57305"/>
        <dbReference type="EC" id="1.4.3.19"/>
    </reaction>
</comment>
<dbReference type="GO" id="GO:0043799">
    <property type="term" value="F:glycine oxidase activity"/>
    <property type="evidence" value="ECO:0007669"/>
    <property type="project" value="UniProtKB-EC"/>
</dbReference>
<evidence type="ECO:0000259" key="6">
    <source>
        <dbReference type="Pfam" id="PF01266"/>
    </source>
</evidence>
<dbReference type="EMBL" id="FTNT01000004">
    <property type="protein sequence ID" value="SIR94106.1"/>
    <property type="molecule type" value="Genomic_DNA"/>
</dbReference>
<dbReference type="EC" id="1.4.3.19" evidence="5"/>
<dbReference type="Pfam" id="PF01266">
    <property type="entry name" value="DAO"/>
    <property type="match status" value="1"/>
</dbReference>
<evidence type="ECO:0000256" key="3">
    <source>
        <dbReference type="ARBA" id="ARBA00023002"/>
    </source>
</evidence>
<evidence type="ECO:0000256" key="2">
    <source>
        <dbReference type="ARBA" id="ARBA00022977"/>
    </source>
</evidence>
<organism evidence="7 8">
    <name type="scientific">Williamsia sterculiae</name>
    <dbReference type="NCBI Taxonomy" id="1344003"/>
    <lineage>
        <taxon>Bacteria</taxon>
        <taxon>Bacillati</taxon>
        <taxon>Actinomycetota</taxon>
        <taxon>Actinomycetes</taxon>
        <taxon>Mycobacteriales</taxon>
        <taxon>Nocardiaceae</taxon>
        <taxon>Williamsia</taxon>
    </lineage>
</organism>
<dbReference type="GO" id="GO:0009229">
    <property type="term" value="P:thiamine diphosphate biosynthetic process"/>
    <property type="evidence" value="ECO:0007669"/>
    <property type="project" value="UniProtKB-UniPathway"/>
</dbReference>
<dbReference type="SUPFAM" id="SSF54373">
    <property type="entry name" value="FAD-linked reductases, C-terminal domain"/>
    <property type="match status" value="1"/>
</dbReference>
<evidence type="ECO:0000256" key="4">
    <source>
        <dbReference type="ARBA" id="ARBA00049872"/>
    </source>
</evidence>
<dbReference type="InterPro" id="IPR012727">
    <property type="entry name" value="Gly_oxidase_ThiO"/>
</dbReference>
<dbReference type="GO" id="GO:0050660">
    <property type="term" value="F:flavin adenine dinucleotide binding"/>
    <property type="evidence" value="ECO:0007669"/>
    <property type="project" value="InterPro"/>
</dbReference>
<comment type="pathway">
    <text evidence="1">Cofactor biosynthesis; thiamine diphosphate biosynthesis.</text>
</comment>
<dbReference type="SUPFAM" id="SSF51905">
    <property type="entry name" value="FAD/NAD(P)-binding domain"/>
    <property type="match status" value="1"/>
</dbReference>
<reference evidence="7 8" key="1">
    <citation type="submission" date="2017-01" db="EMBL/GenBank/DDBJ databases">
        <authorList>
            <person name="Mah S.A."/>
            <person name="Swanson W.J."/>
            <person name="Moy G.W."/>
            <person name="Vacquier V.D."/>
        </authorList>
    </citation>
    <scope>NUCLEOTIDE SEQUENCE [LARGE SCALE GENOMIC DNA]</scope>
    <source>
        <strain evidence="7 8">CPCC 203464</strain>
    </source>
</reference>
<dbReference type="UniPathway" id="UPA00060"/>
<dbReference type="PANTHER" id="PTHR13847:SF289">
    <property type="entry name" value="GLYCINE OXIDASE"/>
    <property type="match status" value="1"/>
</dbReference>
<accession>A0A1N7F1B9</accession>
<sequence>MKSLAVIGGGVIGLTCALRAQQLGWRTTVYDTGTATRASWVAAGMLGSLGEGHPGEDALLELTTASARRWPQFLDELGDPRIRVARDSLFIAVDAADLHQLRSLADFVWGHHTEGVTPVPATEIRELEPAVGVRCRGGYLARGEAALDNRRLLAALESALADAGGTVVPRRIDDPDTLTDDQVLMTAGIGMAALRPELGVHPLKGEVIRLQRPANTAVIPRKVVRARVRGRSVYVVPRTDGVVVGATQYEPPDSADFAPEVAGVRDLLDDAVEVMPGLRDYRIAEIGAGMRPCTPDGLPLVGRLDDRTLLATGHGRNGILLAPLTGDIVAGLLTAESTDFADVTDPGRFACL</sequence>
<evidence type="ECO:0000313" key="8">
    <source>
        <dbReference type="Proteomes" id="UP000186218"/>
    </source>
</evidence>
<evidence type="ECO:0000256" key="5">
    <source>
        <dbReference type="ARBA" id="ARBA00050018"/>
    </source>
</evidence>
<dbReference type="AlphaFoldDB" id="A0A1N7F1B9"/>
<keyword evidence="8" id="KW-1185">Reference proteome</keyword>
<dbReference type="RefSeq" id="WP_076478525.1">
    <property type="nucleotide sequence ID" value="NZ_FTNT01000004.1"/>
</dbReference>
<protein>
    <recommendedName>
        <fullName evidence="5">glycine oxidase</fullName>
        <ecNumber evidence="5">1.4.3.19</ecNumber>
    </recommendedName>
</protein>
<proteinExistence type="predicted"/>
<dbReference type="NCBIfam" id="TIGR02352">
    <property type="entry name" value="thiamin_ThiO"/>
    <property type="match status" value="1"/>
</dbReference>
<dbReference type="InterPro" id="IPR006076">
    <property type="entry name" value="FAD-dep_OxRdtase"/>
</dbReference>
<dbReference type="PANTHER" id="PTHR13847">
    <property type="entry name" value="SARCOSINE DEHYDROGENASE-RELATED"/>
    <property type="match status" value="1"/>
</dbReference>
<dbReference type="GO" id="GO:0005737">
    <property type="term" value="C:cytoplasm"/>
    <property type="evidence" value="ECO:0007669"/>
    <property type="project" value="TreeGrafter"/>
</dbReference>
<dbReference type="InterPro" id="IPR036188">
    <property type="entry name" value="FAD/NAD-bd_sf"/>
</dbReference>
<keyword evidence="3" id="KW-0560">Oxidoreductase</keyword>
<dbReference type="Proteomes" id="UP000186218">
    <property type="component" value="Unassembled WGS sequence"/>
</dbReference>
<name>A0A1N7F1B9_9NOCA</name>